<organism evidence="2 3">
    <name type="scientific">Belliella baltica (strain DSM 15883 / CIP 108006 / LMG 21964 / BA134)</name>
    <dbReference type="NCBI Taxonomy" id="866536"/>
    <lineage>
        <taxon>Bacteria</taxon>
        <taxon>Pseudomonadati</taxon>
        <taxon>Bacteroidota</taxon>
        <taxon>Cytophagia</taxon>
        <taxon>Cytophagales</taxon>
        <taxon>Cyclobacteriaceae</taxon>
        <taxon>Belliella</taxon>
    </lineage>
</organism>
<dbReference type="RefSeq" id="WP_014774076.1">
    <property type="nucleotide sequence ID" value="NC_018010.1"/>
</dbReference>
<accession>I3ZA74</accession>
<dbReference type="EMBL" id="CP003281">
    <property type="protein sequence ID" value="AFL86142.1"/>
    <property type="molecule type" value="Genomic_DNA"/>
</dbReference>
<gene>
    <name evidence="2" type="ordered locus">Belba_3650</name>
</gene>
<sequence>MKKLNSPIINSLLNDIDPLDQEKTDAKMELAAKIGRAMEAKKWKKKDLLKAVGKDNPSIITKWLSGTHNFTVETLIDLEKVLDIRLIDREINKSTLVEYRITISSETADSEPFSYINDILNSTKIGRSKKLSDLQVN</sequence>
<proteinExistence type="predicted"/>
<dbReference type="SUPFAM" id="SSF47413">
    <property type="entry name" value="lambda repressor-like DNA-binding domains"/>
    <property type="match status" value="1"/>
</dbReference>
<protein>
    <recommendedName>
        <fullName evidence="1">HTH cro/C1-type domain-containing protein</fullName>
    </recommendedName>
</protein>
<evidence type="ECO:0000313" key="3">
    <source>
        <dbReference type="Proteomes" id="UP000006050"/>
    </source>
</evidence>
<feature type="domain" description="HTH cro/C1-type" evidence="1">
    <location>
        <begin position="60"/>
        <end position="89"/>
    </location>
</feature>
<dbReference type="AlphaFoldDB" id="I3ZA74"/>
<dbReference type="InterPro" id="IPR001387">
    <property type="entry name" value="Cro/C1-type_HTH"/>
</dbReference>
<dbReference type="OrthoDB" id="770730at2"/>
<reference evidence="3" key="1">
    <citation type="submission" date="2012-06" db="EMBL/GenBank/DDBJ databases">
        <title>The complete genome of Belliella baltica DSM 15883.</title>
        <authorList>
            <person name="Lucas S."/>
            <person name="Copeland A."/>
            <person name="Lapidus A."/>
            <person name="Goodwin L."/>
            <person name="Pitluck S."/>
            <person name="Peters L."/>
            <person name="Mikhailova N."/>
            <person name="Davenport K."/>
            <person name="Kyrpides N."/>
            <person name="Mavromatis K."/>
            <person name="Pagani I."/>
            <person name="Ivanova N."/>
            <person name="Ovchinnikova G."/>
            <person name="Zeytun A."/>
            <person name="Detter J.C."/>
            <person name="Han C."/>
            <person name="Land M."/>
            <person name="Hauser L."/>
            <person name="Markowitz V."/>
            <person name="Cheng J.-F."/>
            <person name="Hugenholtz P."/>
            <person name="Woyke T."/>
            <person name="Wu D."/>
            <person name="Tindall B."/>
            <person name="Pomrenke H."/>
            <person name="Brambilla E."/>
            <person name="Klenk H.-P."/>
            <person name="Eisen J.A."/>
        </authorList>
    </citation>
    <scope>NUCLEOTIDE SEQUENCE [LARGE SCALE GENOMIC DNA]</scope>
    <source>
        <strain evidence="3">DSM 15883 / CIP 108006 / LMG 21964 / BA134</strain>
    </source>
</reference>
<dbReference type="GO" id="GO:0003677">
    <property type="term" value="F:DNA binding"/>
    <property type="evidence" value="ECO:0007669"/>
    <property type="project" value="InterPro"/>
</dbReference>
<dbReference type="eggNOG" id="ENOG5033I67">
    <property type="taxonomic scope" value="Bacteria"/>
</dbReference>
<dbReference type="Gene3D" id="1.10.260.40">
    <property type="entry name" value="lambda repressor-like DNA-binding domains"/>
    <property type="match status" value="1"/>
</dbReference>
<dbReference type="Proteomes" id="UP000006050">
    <property type="component" value="Chromosome"/>
</dbReference>
<dbReference type="InterPro" id="IPR010982">
    <property type="entry name" value="Lambda_DNA-bd_dom_sf"/>
</dbReference>
<evidence type="ECO:0000259" key="1">
    <source>
        <dbReference type="PROSITE" id="PS50943"/>
    </source>
</evidence>
<dbReference type="PROSITE" id="PS50943">
    <property type="entry name" value="HTH_CROC1"/>
    <property type="match status" value="1"/>
</dbReference>
<dbReference type="HOGENOM" id="CLU_1821518_0_0_10"/>
<dbReference type="PATRIC" id="fig|866536.3.peg.3777"/>
<keyword evidence="3" id="KW-1185">Reference proteome</keyword>
<name>I3ZA74_BELBD</name>
<evidence type="ECO:0000313" key="2">
    <source>
        <dbReference type="EMBL" id="AFL86142.1"/>
    </source>
</evidence>
<dbReference type="KEGG" id="bbd:Belba_3650"/>
<dbReference type="STRING" id="866536.Belba_3650"/>